<gene>
    <name evidence="3" type="ORF">MYCTH_48909</name>
</gene>
<dbReference type="Proteomes" id="UP000007322">
    <property type="component" value="Chromosome 3"/>
</dbReference>
<feature type="signal peptide" evidence="1">
    <location>
        <begin position="1"/>
        <end position="21"/>
    </location>
</feature>
<dbReference type="EMBL" id="CP003004">
    <property type="protein sequence ID" value="AEO57298.1"/>
    <property type="molecule type" value="Genomic_DNA"/>
</dbReference>
<dbReference type="GeneID" id="11512619"/>
<keyword evidence="4" id="KW-1185">Reference proteome</keyword>
<dbReference type="VEuPathDB" id="FungiDB:MYCTH_48909"/>
<evidence type="ECO:0000259" key="2">
    <source>
        <dbReference type="Pfam" id="PF25488"/>
    </source>
</evidence>
<dbReference type="RefSeq" id="XP_003662543.1">
    <property type="nucleotide sequence ID" value="XM_003662495.1"/>
</dbReference>
<keyword evidence="1" id="KW-0732">Signal</keyword>
<dbReference type="Pfam" id="PF25488">
    <property type="entry name" value="RNaseT2L_C"/>
    <property type="match status" value="1"/>
</dbReference>
<sequence>MRSLAAFLLALTALLPTPTAASGSPGFTGHGQLRALHNTGDHEDLGCLTSEGKWTVEEPLCGVFAADRIDDYQFRLRSIEAGECGIDVATFKCGGGVKAAGFGTWGTPGPVPGYDVLRYSQYGVLATNAPDSPPAPGEEPLAIHFYSGSEKGKWIWLGWKALSDDEAADDAGEN</sequence>
<dbReference type="OrthoDB" id="4671383at2759"/>
<dbReference type="HOGENOM" id="CLU_126139_0_0_1"/>
<evidence type="ECO:0000313" key="3">
    <source>
        <dbReference type="EMBL" id="AEO57298.1"/>
    </source>
</evidence>
<evidence type="ECO:0000256" key="1">
    <source>
        <dbReference type="SAM" id="SignalP"/>
    </source>
</evidence>
<protein>
    <recommendedName>
        <fullName evidence="2">RNase T2-like C-terminal domain-containing protein</fullName>
    </recommendedName>
</protein>
<reference evidence="3 4" key="1">
    <citation type="journal article" date="2011" name="Nat. Biotechnol.">
        <title>Comparative genomic analysis of the thermophilic biomass-degrading fungi Myceliophthora thermophila and Thielavia terrestris.</title>
        <authorList>
            <person name="Berka R.M."/>
            <person name="Grigoriev I.V."/>
            <person name="Otillar R."/>
            <person name="Salamov A."/>
            <person name="Grimwood J."/>
            <person name="Reid I."/>
            <person name="Ishmael N."/>
            <person name="John T."/>
            <person name="Darmond C."/>
            <person name="Moisan M.-C."/>
            <person name="Henrissat B."/>
            <person name="Coutinho P.M."/>
            <person name="Lombard V."/>
            <person name="Natvig D.O."/>
            <person name="Lindquist E."/>
            <person name="Schmutz J."/>
            <person name="Lucas S."/>
            <person name="Harris P."/>
            <person name="Powlowski J."/>
            <person name="Bellemare A."/>
            <person name="Taylor D."/>
            <person name="Butler G."/>
            <person name="de Vries R.P."/>
            <person name="Allijn I.E."/>
            <person name="van den Brink J."/>
            <person name="Ushinsky S."/>
            <person name="Storms R."/>
            <person name="Powell A.J."/>
            <person name="Paulsen I.T."/>
            <person name="Elbourne L.D.H."/>
            <person name="Baker S.E."/>
            <person name="Magnuson J."/>
            <person name="LaBoissiere S."/>
            <person name="Clutterbuck A.J."/>
            <person name="Martinez D."/>
            <person name="Wogulis M."/>
            <person name="de Leon A.L."/>
            <person name="Rey M.W."/>
            <person name="Tsang A."/>
        </authorList>
    </citation>
    <scope>NUCLEOTIDE SEQUENCE [LARGE SCALE GENOMIC DNA]</scope>
    <source>
        <strain evidence="4">ATCC 42464 / BCRC 31852 / DSM 1799</strain>
    </source>
</reference>
<dbReference type="KEGG" id="mtm:MYCTH_48909"/>
<dbReference type="InterPro" id="IPR057328">
    <property type="entry name" value="RNaseT2L_C"/>
</dbReference>
<name>G2QCC3_THET4</name>
<dbReference type="AlphaFoldDB" id="G2QCC3"/>
<dbReference type="OMA" id="VHHITIE"/>
<dbReference type="InParanoid" id="G2QCC3"/>
<dbReference type="eggNOG" id="ENOG502RMWJ">
    <property type="taxonomic scope" value="Eukaryota"/>
</dbReference>
<proteinExistence type="predicted"/>
<feature type="chain" id="PRO_5003436169" description="RNase T2-like C-terminal domain-containing protein" evidence="1">
    <location>
        <begin position="22"/>
        <end position="174"/>
    </location>
</feature>
<accession>G2QCC3</accession>
<evidence type="ECO:0000313" key="4">
    <source>
        <dbReference type="Proteomes" id="UP000007322"/>
    </source>
</evidence>
<organism evidence="3 4">
    <name type="scientific">Thermothelomyces thermophilus (strain ATCC 42464 / BCRC 31852 / DSM 1799)</name>
    <name type="common">Sporotrichum thermophile</name>
    <dbReference type="NCBI Taxonomy" id="573729"/>
    <lineage>
        <taxon>Eukaryota</taxon>
        <taxon>Fungi</taxon>
        <taxon>Dikarya</taxon>
        <taxon>Ascomycota</taxon>
        <taxon>Pezizomycotina</taxon>
        <taxon>Sordariomycetes</taxon>
        <taxon>Sordariomycetidae</taxon>
        <taxon>Sordariales</taxon>
        <taxon>Chaetomiaceae</taxon>
        <taxon>Thermothelomyces</taxon>
    </lineage>
</organism>
<feature type="domain" description="RNase T2-like C-terminal" evidence="2">
    <location>
        <begin position="27"/>
        <end position="103"/>
    </location>
</feature>